<feature type="region of interest" description="Disordered" evidence="1">
    <location>
        <begin position="1"/>
        <end position="94"/>
    </location>
</feature>
<dbReference type="EMBL" id="JAINUG010000180">
    <property type="protein sequence ID" value="KAJ8389581.1"/>
    <property type="molecule type" value="Genomic_DNA"/>
</dbReference>
<dbReference type="AlphaFoldDB" id="A0AAD7RSJ2"/>
<sequence length="250" mass="26681">MAHERGIVGNVALGPAAREPDGSRSSSSLKVKSDEDRSARPQGRRGQGLAPPNRAPTAITRPLKKSPPSLRLSARLRRGHGAPRSPLLTHPLTAPRRSASLIPGRCAAKCSPALISAVSSFKPQATLFQVQVLRAKDVGVRCGSPATTRGGSGFRLARDPSLSVRARPRPPVVNRTTVYSALMPPETGTARCQGHRSDKSDDARLCHSALAPQHAQPGPVSAAREMHHRATVRASYCETVYVLIRLPIGY</sequence>
<gene>
    <name evidence="2" type="ORF">AAFF_G00118180</name>
</gene>
<evidence type="ECO:0000313" key="3">
    <source>
        <dbReference type="Proteomes" id="UP001221898"/>
    </source>
</evidence>
<organism evidence="2 3">
    <name type="scientific">Aldrovandia affinis</name>
    <dbReference type="NCBI Taxonomy" id="143900"/>
    <lineage>
        <taxon>Eukaryota</taxon>
        <taxon>Metazoa</taxon>
        <taxon>Chordata</taxon>
        <taxon>Craniata</taxon>
        <taxon>Vertebrata</taxon>
        <taxon>Euteleostomi</taxon>
        <taxon>Actinopterygii</taxon>
        <taxon>Neopterygii</taxon>
        <taxon>Teleostei</taxon>
        <taxon>Notacanthiformes</taxon>
        <taxon>Halosauridae</taxon>
        <taxon>Aldrovandia</taxon>
    </lineage>
</organism>
<evidence type="ECO:0000313" key="2">
    <source>
        <dbReference type="EMBL" id="KAJ8389581.1"/>
    </source>
</evidence>
<comment type="caution">
    <text evidence="2">The sequence shown here is derived from an EMBL/GenBank/DDBJ whole genome shotgun (WGS) entry which is preliminary data.</text>
</comment>
<dbReference type="Proteomes" id="UP001221898">
    <property type="component" value="Unassembled WGS sequence"/>
</dbReference>
<name>A0AAD7RSJ2_9TELE</name>
<protein>
    <submittedName>
        <fullName evidence="2">Uncharacterized protein</fullName>
    </submittedName>
</protein>
<evidence type="ECO:0000256" key="1">
    <source>
        <dbReference type="SAM" id="MobiDB-lite"/>
    </source>
</evidence>
<proteinExistence type="predicted"/>
<reference evidence="2" key="1">
    <citation type="journal article" date="2023" name="Science">
        <title>Genome structures resolve the early diversification of teleost fishes.</title>
        <authorList>
            <person name="Parey E."/>
            <person name="Louis A."/>
            <person name="Montfort J."/>
            <person name="Bouchez O."/>
            <person name="Roques C."/>
            <person name="Iampietro C."/>
            <person name="Lluch J."/>
            <person name="Castinel A."/>
            <person name="Donnadieu C."/>
            <person name="Desvignes T."/>
            <person name="Floi Bucao C."/>
            <person name="Jouanno E."/>
            <person name="Wen M."/>
            <person name="Mejri S."/>
            <person name="Dirks R."/>
            <person name="Jansen H."/>
            <person name="Henkel C."/>
            <person name="Chen W.J."/>
            <person name="Zahm M."/>
            <person name="Cabau C."/>
            <person name="Klopp C."/>
            <person name="Thompson A.W."/>
            <person name="Robinson-Rechavi M."/>
            <person name="Braasch I."/>
            <person name="Lecointre G."/>
            <person name="Bobe J."/>
            <person name="Postlethwait J.H."/>
            <person name="Berthelot C."/>
            <person name="Roest Crollius H."/>
            <person name="Guiguen Y."/>
        </authorList>
    </citation>
    <scope>NUCLEOTIDE SEQUENCE</scope>
    <source>
        <strain evidence="2">NC1722</strain>
    </source>
</reference>
<keyword evidence="3" id="KW-1185">Reference proteome</keyword>
<accession>A0AAD7RSJ2</accession>